<evidence type="ECO:0000256" key="1">
    <source>
        <dbReference type="SAM" id="MobiDB-lite"/>
    </source>
</evidence>
<protein>
    <submittedName>
        <fullName evidence="2">Lantibiotic dehydratase</fullName>
    </submittedName>
</protein>
<comment type="caution">
    <text evidence="2">The sequence shown here is derived from an EMBL/GenBank/DDBJ whole genome shotgun (WGS) entry which is preliminary data.</text>
</comment>
<reference evidence="2 3" key="1">
    <citation type="submission" date="2015-06" db="EMBL/GenBank/DDBJ databases">
        <title>Cloning and characterization of the uncialamcin biosynthetic gene cluster.</title>
        <authorList>
            <person name="Yan X."/>
            <person name="Huang T."/>
            <person name="Ge H."/>
            <person name="Shen B."/>
        </authorList>
    </citation>
    <scope>NUCLEOTIDE SEQUENCE [LARGE SCALE GENOMIC DNA]</scope>
    <source>
        <strain evidence="2 3">DCA2648</strain>
    </source>
</reference>
<name>A0A1Q4V457_9ACTN</name>
<feature type="region of interest" description="Disordered" evidence="1">
    <location>
        <begin position="694"/>
        <end position="768"/>
    </location>
</feature>
<gene>
    <name evidence="2" type="ORF">AB852_23480</name>
</gene>
<evidence type="ECO:0000313" key="2">
    <source>
        <dbReference type="EMBL" id="OKH92606.1"/>
    </source>
</evidence>
<feature type="compositionally biased region" description="Basic and acidic residues" evidence="1">
    <location>
        <begin position="647"/>
        <end position="656"/>
    </location>
</feature>
<organism evidence="2 3">
    <name type="scientific">Streptomyces uncialis</name>
    <dbReference type="NCBI Taxonomy" id="1048205"/>
    <lineage>
        <taxon>Bacteria</taxon>
        <taxon>Bacillati</taxon>
        <taxon>Actinomycetota</taxon>
        <taxon>Actinomycetes</taxon>
        <taxon>Kitasatosporales</taxon>
        <taxon>Streptomycetaceae</taxon>
        <taxon>Streptomyces</taxon>
    </lineage>
</organism>
<feature type="compositionally biased region" description="Low complexity" evidence="1">
    <location>
        <begin position="178"/>
        <end position="188"/>
    </location>
</feature>
<feature type="compositionally biased region" description="Low complexity" evidence="1">
    <location>
        <begin position="620"/>
        <end position="630"/>
    </location>
</feature>
<evidence type="ECO:0000313" key="3">
    <source>
        <dbReference type="Proteomes" id="UP000186455"/>
    </source>
</evidence>
<keyword evidence="3" id="KW-1185">Reference proteome</keyword>
<accession>A0A1Q4V457</accession>
<feature type="region of interest" description="Disordered" evidence="1">
    <location>
        <begin position="616"/>
        <end position="664"/>
    </location>
</feature>
<proteinExistence type="predicted"/>
<feature type="region of interest" description="Disordered" evidence="1">
    <location>
        <begin position="178"/>
        <end position="206"/>
    </location>
</feature>
<feature type="compositionally biased region" description="Gly residues" evidence="1">
    <location>
        <begin position="189"/>
        <end position="201"/>
    </location>
</feature>
<dbReference type="STRING" id="1048205.AB852_23480"/>
<sequence length="892" mass="93536">MSREWTIGGDFVVRHAGMPFDWLEALGAPDGPLAAARELLDAEDALRAAAGTGFGRLARAVEGCEPERLPSVPAALRTAADRWRGAAHRYRDLYEGADADATKELRVVLERPQVAEAVLLSNPDAYRNMLRPLLTADGPLNSRRRRARRQLYTYVQRFCAKNETVSFFGPMAYGTLAETGPEAETDTGPGPGTGTGTGTGTDGSVDVTTSLRTDLPRRRKVFLSHWAGRALARSVARDGALLPDLVFHQARPGDPDGVPPELPEGTAPELTRAAGAAYGRLGADGATLRGLVRATGLPARDLARGLRLLLTAGAADVRLGGGPYDLEPLRTLRGQLAELPPSGARAVWLERIAGLEACRAELEAGPLDSGPGPRAERIAALEAAFTAATGESARRAAGATYADRAVFYEEGASPFALRVGTAAARHWHERLRAVLEVCVAHGAATQRAATDAVRAALGDTGPLSLTAYAARAAEAFPAPGSAFAVPYAPTYPVAYAAAGLARLGAAARRVTGDRYALVDLCVKASGPAELEGAALVVARVHHHLLVPGWLGTMHSGPRPFGADAERWVAEQDGRLVGFDFGRRNKGYYRFPGREVALRPGSWADAERAPWRPEDVTVTVGPGTDGPASDGPAGGGPARSGPAVDGRAVGDGRRAEVRMSGPAGEPVSAYLPLNDFVKYAPFAALSHPQVAHPAFVPGDGEPADGGTVSGGTVSGGTVSGEAASRSTASESATPGEAASQGATAESTAPEIATPEVTAPGITTSGITAPEGVISEVPEVTVDGVVLQRARWTLDTGRLGLPAPHARFLELRRIARRTGQRFLFCRSPRERKPYLVDLASPLAADLVAHVARDAGRLTAEAMSPGPDELWLRDAEGRRYTCELRMQVVGREVTG</sequence>
<dbReference type="EMBL" id="LFBV01000006">
    <property type="protein sequence ID" value="OKH92606.1"/>
    <property type="molecule type" value="Genomic_DNA"/>
</dbReference>
<dbReference type="AlphaFoldDB" id="A0A1Q4V457"/>
<feature type="compositionally biased region" description="Gly residues" evidence="1">
    <location>
        <begin position="706"/>
        <end position="717"/>
    </location>
</feature>
<feature type="compositionally biased region" description="Low complexity" evidence="1">
    <location>
        <begin position="718"/>
        <end position="732"/>
    </location>
</feature>
<dbReference type="Proteomes" id="UP000186455">
    <property type="component" value="Unassembled WGS sequence"/>
</dbReference>
<dbReference type="RefSeq" id="WP_073792215.1">
    <property type="nucleotide sequence ID" value="NZ_LFBV01000006.1"/>
</dbReference>